<feature type="transmembrane region" description="Helical" evidence="1">
    <location>
        <begin position="193"/>
        <end position="211"/>
    </location>
</feature>
<dbReference type="EMBL" id="JACHMH010000001">
    <property type="protein sequence ID" value="MBB4682456.1"/>
    <property type="molecule type" value="Genomic_DNA"/>
</dbReference>
<feature type="transmembrane region" description="Helical" evidence="1">
    <location>
        <begin position="123"/>
        <end position="147"/>
    </location>
</feature>
<evidence type="ECO:0000256" key="1">
    <source>
        <dbReference type="SAM" id="Phobius"/>
    </source>
</evidence>
<gene>
    <name evidence="2" type="ORF">HNR67_008574</name>
</gene>
<proteinExistence type="predicted"/>
<comment type="caution">
    <text evidence="2">The sequence shown here is derived from an EMBL/GenBank/DDBJ whole genome shotgun (WGS) entry which is preliminary data.</text>
</comment>
<sequence>MTWIVWRQQRLALISLAVALVLGVAAVLLLRAGMTADLAAKGIAGCVPDGIKPGTACSSTAVAEFQDTWFDRMKIAQMLVLALPALVGVFIGAPLFAREFEQGTHVLAFTQSVSRIRWMASKFLVTAVPALVVLLALQFLVGGWLAAAGNLGPLKTGPFAVTTFGASGVSPFAYTLFAYTLGMFLGALSRRTLMAMTLTLGVFVVFRYLLISLRQFLLAPKRIVSDDPTSSAVPTGDRSLVLDSGHLDAAGNVLPNSWSRISSCGARGNEVMPTDLITCYREHGLVRSYADLIPVDAATSLHLVEASIFVGLAVLFTLGSIWAVRRQV</sequence>
<organism evidence="2 3">
    <name type="scientific">Crossiella cryophila</name>
    <dbReference type="NCBI Taxonomy" id="43355"/>
    <lineage>
        <taxon>Bacteria</taxon>
        <taxon>Bacillati</taxon>
        <taxon>Actinomycetota</taxon>
        <taxon>Actinomycetes</taxon>
        <taxon>Pseudonocardiales</taxon>
        <taxon>Pseudonocardiaceae</taxon>
        <taxon>Crossiella</taxon>
    </lineage>
</organism>
<keyword evidence="1" id="KW-0472">Membrane</keyword>
<keyword evidence="1" id="KW-1133">Transmembrane helix</keyword>
<accession>A0A7W7CMC6</accession>
<dbReference type="AlphaFoldDB" id="A0A7W7CMC6"/>
<keyword evidence="1" id="KW-0812">Transmembrane</keyword>
<feature type="transmembrane region" description="Helical" evidence="1">
    <location>
        <begin position="306"/>
        <end position="324"/>
    </location>
</feature>
<evidence type="ECO:0000313" key="2">
    <source>
        <dbReference type="EMBL" id="MBB4682456.1"/>
    </source>
</evidence>
<dbReference type="GO" id="GO:0140359">
    <property type="term" value="F:ABC-type transporter activity"/>
    <property type="evidence" value="ECO:0007669"/>
    <property type="project" value="InterPro"/>
</dbReference>
<dbReference type="RefSeq" id="WP_185009779.1">
    <property type="nucleotide sequence ID" value="NZ_BAAAUI010000007.1"/>
</dbReference>
<evidence type="ECO:0000313" key="3">
    <source>
        <dbReference type="Proteomes" id="UP000533598"/>
    </source>
</evidence>
<name>A0A7W7CMC6_9PSEU</name>
<reference evidence="2 3" key="1">
    <citation type="submission" date="2020-08" db="EMBL/GenBank/DDBJ databases">
        <title>Sequencing the genomes of 1000 actinobacteria strains.</title>
        <authorList>
            <person name="Klenk H.-P."/>
        </authorList>
    </citation>
    <scope>NUCLEOTIDE SEQUENCE [LARGE SCALE GENOMIC DNA]</scope>
    <source>
        <strain evidence="2 3">DSM 44230</strain>
    </source>
</reference>
<protein>
    <submittedName>
        <fullName evidence="2">ABC-type transport system involved in multi-copper enzyme maturation permease subunit</fullName>
    </submittedName>
</protein>
<dbReference type="Proteomes" id="UP000533598">
    <property type="component" value="Unassembled WGS sequence"/>
</dbReference>
<feature type="transmembrane region" description="Helical" evidence="1">
    <location>
        <begin position="75"/>
        <end position="97"/>
    </location>
</feature>
<dbReference type="GO" id="GO:0005886">
    <property type="term" value="C:plasma membrane"/>
    <property type="evidence" value="ECO:0007669"/>
    <property type="project" value="UniProtKB-SubCell"/>
</dbReference>
<keyword evidence="3" id="KW-1185">Reference proteome</keyword>
<feature type="transmembrane region" description="Helical" evidence="1">
    <location>
        <begin position="159"/>
        <end position="181"/>
    </location>
</feature>